<accession>A0A4R6JKC6</accession>
<dbReference type="RefSeq" id="WP_133871399.1">
    <property type="nucleotide sequence ID" value="NZ_BOMD01000101.1"/>
</dbReference>
<evidence type="ECO:0000256" key="1">
    <source>
        <dbReference type="SAM" id="Phobius"/>
    </source>
</evidence>
<sequence>MSTTLEARPVAVPVSGDVTVVPVLDGERPVGAWIAGSGTATFRPVIDINQLVGTVLGGAAVIAIALAVAAGRRRSAVGAVTMGPGGWVSIKGAPRPPLRTSTPRPLWARLIGAHPAGLDKPCRRR</sequence>
<organism evidence="2 3">
    <name type="scientific">Paractinoplanes brasiliensis</name>
    <dbReference type="NCBI Taxonomy" id="52695"/>
    <lineage>
        <taxon>Bacteria</taxon>
        <taxon>Bacillati</taxon>
        <taxon>Actinomycetota</taxon>
        <taxon>Actinomycetes</taxon>
        <taxon>Micromonosporales</taxon>
        <taxon>Micromonosporaceae</taxon>
        <taxon>Paractinoplanes</taxon>
    </lineage>
</organism>
<name>A0A4R6JKC6_9ACTN</name>
<keyword evidence="3" id="KW-1185">Reference proteome</keyword>
<keyword evidence="1" id="KW-1133">Transmembrane helix</keyword>
<protein>
    <submittedName>
        <fullName evidence="2">Uncharacterized protein</fullName>
    </submittedName>
</protein>
<keyword evidence="1" id="KW-0812">Transmembrane</keyword>
<dbReference type="AlphaFoldDB" id="A0A4R6JKC6"/>
<evidence type="ECO:0000313" key="2">
    <source>
        <dbReference type="EMBL" id="TDO36680.1"/>
    </source>
</evidence>
<evidence type="ECO:0000313" key="3">
    <source>
        <dbReference type="Proteomes" id="UP000294901"/>
    </source>
</evidence>
<gene>
    <name evidence="2" type="ORF">C8E87_0261</name>
</gene>
<keyword evidence="1" id="KW-0472">Membrane</keyword>
<dbReference type="Proteomes" id="UP000294901">
    <property type="component" value="Unassembled WGS sequence"/>
</dbReference>
<dbReference type="EMBL" id="SNWR01000001">
    <property type="protein sequence ID" value="TDO36680.1"/>
    <property type="molecule type" value="Genomic_DNA"/>
</dbReference>
<reference evidence="2 3" key="1">
    <citation type="submission" date="2019-03" db="EMBL/GenBank/DDBJ databases">
        <title>Sequencing the genomes of 1000 actinobacteria strains.</title>
        <authorList>
            <person name="Klenk H.-P."/>
        </authorList>
    </citation>
    <scope>NUCLEOTIDE SEQUENCE [LARGE SCALE GENOMIC DNA]</scope>
    <source>
        <strain evidence="2 3">DSM 43805</strain>
    </source>
</reference>
<proteinExistence type="predicted"/>
<feature type="transmembrane region" description="Helical" evidence="1">
    <location>
        <begin position="51"/>
        <end position="70"/>
    </location>
</feature>
<comment type="caution">
    <text evidence="2">The sequence shown here is derived from an EMBL/GenBank/DDBJ whole genome shotgun (WGS) entry which is preliminary data.</text>
</comment>